<dbReference type="OrthoDB" id="9802846at2"/>
<dbReference type="EMBL" id="FNIJ01000002">
    <property type="protein sequence ID" value="SDN27093.1"/>
    <property type="molecule type" value="Genomic_DNA"/>
</dbReference>
<protein>
    <recommendedName>
        <fullName evidence="1">IraD/Gp25-like domain-containing protein</fullName>
    </recommendedName>
</protein>
<evidence type="ECO:0000313" key="2">
    <source>
        <dbReference type="EMBL" id="SDN27093.1"/>
    </source>
</evidence>
<dbReference type="SUPFAM" id="SSF160719">
    <property type="entry name" value="gpW/gp25-like"/>
    <property type="match status" value="1"/>
</dbReference>
<name>A0A1H0A2A5_9PSED</name>
<evidence type="ECO:0000259" key="1">
    <source>
        <dbReference type="Pfam" id="PF04965"/>
    </source>
</evidence>
<organism evidence="2 3">
    <name type="scientific">Pseudomonas jinjuensis</name>
    <dbReference type="NCBI Taxonomy" id="198616"/>
    <lineage>
        <taxon>Bacteria</taxon>
        <taxon>Pseudomonadati</taxon>
        <taxon>Pseudomonadota</taxon>
        <taxon>Gammaproteobacteria</taxon>
        <taxon>Pseudomonadales</taxon>
        <taxon>Pseudomonadaceae</taxon>
        <taxon>Pseudomonas</taxon>
    </lineage>
</organism>
<dbReference type="RefSeq" id="WP_084309824.1">
    <property type="nucleotide sequence ID" value="NZ_FNIJ01000002.1"/>
</dbReference>
<dbReference type="InterPro" id="IPR007048">
    <property type="entry name" value="IraD/Gp25-like"/>
</dbReference>
<reference evidence="3" key="1">
    <citation type="submission" date="2016-10" db="EMBL/GenBank/DDBJ databases">
        <authorList>
            <person name="Varghese N."/>
            <person name="Submissions S."/>
        </authorList>
    </citation>
    <scope>NUCLEOTIDE SEQUENCE [LARGE SCALE GENOMIC DNA]</scope>
    <source>
        <strain evidence="3">JCM 21621</strain>
    </source>
</reference>
<dbReference type="AlphaFoldDB" id="A0A1H0A2A5"/>
<proteinExistence type="predicted"/>
<evidence type="ECO:0000313" key="3">
    <source>
        <dbReference type="Proteomes" id="UP000242957"/>
    </source>
</evidence>
<feature type="domain" description="IraD/Gp25-like" evidence="1">
    <location>
        <begin position="29"/>
        <end position="118"/>
    </location>
</feature>
<gene>
    <name evidence="2" type="ORF">SAMN05216193_10245</name>
</gene>
<dbReference type="Pfam" id="PF04965">
    <property type="entry name" value="GPW_gp25"/>
    <property type="match status" value="1"/>
</dbReference>
<accession>A0A1H0A2A5</accession>
<dbReference type="Proteomes" id="UP000242957">
    <property type="component" value="Unassembled WGS sequence"/>
</dbReference>
<sequence>MALEDPFIGSGWSFPPAFDKKAASVSMSSGIRDIEESLRIIFSTAFGERIMNPLFGCALDSSVFEVMNASRIAWLENLIRTAIIYHEARIDADQITVEPDQPAGRLLIAIGYKVRGSNSRFNFVYPYYLNEG</sequence>
<dbReference type="Gene3D" id="3.10.450.40">
    <property type="match status" value="1"/>
</dbReference>
<dbReference type="STRING" id="198616.SAMN05216193_10245"/>
<keyword evidence="3" id="KW-1185">Reference proteome</keyword>